<dbReference type="Proteomes" id="UP000006094">
    <property type="component" value="Chromosome"/>
</dbReference>
<evidence type="ECO:0000313" key="2">
    <source>
        <dbReference type="EMBL" id="AFS77958.1"/>
    </source>
</evidence>
<dbReference type="STRING" id="1128398.Curi_c09420"/>
<dbReference type="KEGG" id="cad:Curi_c09420"/>
<feature type="coiled-coil region" evidence="1">
    <location>
        <begin position="387"/>
        <end position="421"/>
    </location>
</feature>
<name>K0AVS7_GOTA9</name>
<sequence length="445" mass="53361">MSFLNLDNSLITDRTGSIYNFQHTDKGIEVVIYDRTNGKAAKETVVDNKILEYDVSINEEDIIYLVCQKENLSISIYSFNGYDWTESELIEETRGNIYNLKILTNNNTLHIFYHEQSIEDERILNIYHHYYEDNKWNTTTIEGIYKNKIVNPFELLIDGEKIILVYYDLGDYTEEIFLKVFDINRGAWEESIHITNDNSSKLYLDILELRGYLHITYSEYENENLTIKHKKIKVHPDKIEEVSYNVLSNLANCTYPTLIYENETLWNVWTEYDNVMSSYSLDEGETWSNPYLWKESKEVNFVRYKFITNEEKLRKNYIMNYSFGRTYPNLTFLGFGELEKAVEEPKKKEDFTSQEDHIDDYMEDYYFREDYPQKNYVEEDVSEMSVSRELESRIIELEKVLESIERRIRKLENNTDVAETKYLEEKIHEIEKYINRRRNPFGTRI</sequence>
<dbReference type="HOGENOM" id="CLU_049859_0_0_9"/>
<evidence type="ECO:0000256" key="1">
    <source>
        <dbReference type="SAM" id="Coils"/>
    </source>
</evidence>
<dbReference type="eggNOG" id="ENOG5032VMK">
    <property type="taxonomic scope" value="Bacteria"/>
</dbReference>
<accession>K0AVS7</accession>
<dbReference type="EMBL" id="CP003326">
    <property type="protein sequence ID" value="AFS77958.1"/>
    <property type="molecule type" value="Genomic_DNA"/>
</dbReference>
<dbReference type="RefSeq" id="WP_014967095.1">
    <property type="nucleotide sequence ID" value="NC_018664.1"/>
</dbReference>
<keyword evidence="1" id="KW-0175">Coiled coil</keyword>
<keyword evidence="3" id="KW-1185">Reference proteome</keyword>
<reference evidence="2 3" key="1">
    <citation type="journal article" date="2012" name="PLoS ONE">
        <title>The purine-utilizing bacterium Clostridium acidurici 9a: a genome-guided metabolic reconsideration.</title>
        <authorList>
            <person name="Hartwich K."/>
            <person name="Poehlein A."/>
            <person name="Daniel R."/>
        </authorList>
    </citation>
    <scope>NUCLEOTIDE SEQUENCE [LARGE SCALE GENOMIC DNA]</scope>
    <source>
        <strain evidence="3">ATCC 7906 / DSM 604 / BCRC 14475 / CIP 104303 / KCTC 5404 / NCIMB 10678 / 9a</strain>
    </source>
</reference>
<organism evidence="2 3">
    <name type="scientific">Gottschalkia acidurici (strain ATCC 7906 / DSM 604 / BCRC 14475 / CIP 104303 / KCTC 5404 / NCIMB 10678 / 9a)</name>
    <name type="common">Clostridium acidurici</name>
    <dbReference type="NCBI Taxonomy" id="1128398"/>
    <lineage>
        <taxon>Bacteria</taxon>
        <taxon>Bacillati</taxon>
        <taxon>Bacillota</taxon>
        <taxon>Tissierellia</taxon>
        <taxon>Tissierellales</taxon>
        <taxon>Gottschalkiaceae</taxon>
        <taxon>Gottschalkia</taxon>
    </lineage>
</organism>
<dbReference type="AlphaFoldDB" id="K0AVS7"/>
<dbReference type="SUPFAM" id="SSF50939">
    <property type="entry name" value="Sialidases"/>
    <property type="match status" value="1"/>
</dbReference>
<dbReference type="InterPro" id="IPR036278">
    <property type="entry name" value="Sialidase_sf"/>
</dbReference>
<proteinExistence type="predicted"/>
<dbReference type="OrthoDB" id="1706352at2"/>
<gene>
    <name evidence="2" type="ordered locus">Curi_c09420</name>
</gene>
<protein>
    <submittedName>
        <fullName evidence="2">Uncharacterized protein</fullName>
    </submittedName>
</protein>
<evidence type="ECO:0000313" key="3">
    <source>
        <dbReference type="Proteomes" id="UP000006094"/>
    </source>
</evidence>